<dbReference type="Gene3D" id="2.60.40.4070">
    <property type="match status" value="1"/>
</dbReference>
<evidence type="ECO:0000313" key="9">
    <source>
        <dbReference type="Proteomes" id="UP000306602"/>
    </source>
</evidence>
<accession>A0A4S4N809</accession>
<gene>
    <name evidence="8" type="ORF">E4Z66_16030</name>
</gene>
<evidence type="ECO:0000256" key="6">
    <source>
        <dbReference type="SAM" id="MobiDB-lite"/>
    </source>
</evidence>
<evidence type="ECO:0000256" key="4">
    <source>
        <dbReference type="ARBA" id="ARBA00024746"/>
    </source>
</evidence>
<dbReference type="InterPro" id="IPR005648">
    <property type="entry name" value="FlgD"/>
</dbReference>
<dbReference type="Pfam" id="PF13860">
    <property type="entry name" value="FlgD_ig"/>
    <property type="match status" value="1"/>
</dbReference>
<keyword evidence="3 5" id="KW-1005">Bacterial flagellum biogenesis</keyword>
<dbReference type="NCBIfam" id="NF009453">
    <property type="entry name" value="PRK12813.1"/>
    <property type="match status" value="1"/>
</dbReference>
<evidence type="ECO:0000313" key="8">
    <source>
        <dbReference type="EMBL" id="THH35324.1"/>
    </source>
</evidence>
<comment type="function">
    <text evidence="4 5">Required for flagellar hook formation. May act as a scaffolding protein.</text>
</comment>
<dbReference type="EMBL" id="SRKY01000004">
    <property type="protein sequence ID" value="THH35324.1"/>
    <property type="molecule type" value="Genomic_DNA"/>
</dbReference>
<feature type="region of interest" description="Disordered" evidence="6">
    <location>
        <begin position="1"/>
        <end position="20"/>
    </location>
</feature>
<sequence length="227" mass="23991">MDAVTQTSNTSSALTTSASTSVTANTEASSVISSDFETFLQMLTAQARYQDPLEPLDSSEYSGQLAQFSTVEQQVLTNDLLSALVSQMGGSEMAQVAGWIGMEARTSTPAYFDGTPIDVVSKPVTGADEVNLLVLDATGDVVQRVPMSLAADTYTWDGLDDDGEQMNAGLYSFKIESLSNEQVLATSIADTYTRVTEARTENGITKLILNGGTSVEASAITALREAA</sequence>
<evidence type="ECO:0000256" key="5">
    <source>
        <dbReference type="RuleBase" id="RU362076"/>
    </source>
</evidence>
<organism evidence="8 9">
    <name type="scientific">Aliishimia ponticola</name>
    <dbReference type="NCBI Taxonomy" id="2499833"/>
    <lineage>
        <taxon>Bacteria</taxon>
        <taxon>Pseudomonadati</taxon>
        <taxon>Pseudomonadota</taxon>
        <taxon>Alphaproteobacteria</taxon>
        <taxon>Rhodobacterales</taxon>
        <taxon>Paracoccaceae</taxon>
        <taxon>Aliishimia</taxon>
    </lineage>
</organism>
<evidence type="ECO:0000256" key="2">
    <source>
        <dbReference type="ARBA" id="ARBA00016013"/>
    </source>
</evidence>
<dbReference type="GO" id="GO:0044781">
    <property type="term" value="P:bacterial-type flagellum organization"/>
    <property type="evidence" value="ECO:0007669"/>
    <property type="project" value="UniProtKB-UniRule"/>
</dbReference>
<comment type="similarity">
    <text evidence="1 5">Belongs to the FlgD family.</text>
</comment>
<name>A0A4S4N809_9RHOB</name>
<reference evidence="8 9" key="1">
    <citation type="submission" date="2019-04" db="EMBL/GenBank/DDBJ databases">
        <title>Shimia ponticola sp. nov., isolated from seawater.</title>
        <authorList>
            <person name="Kim Y.-O."/>
            <person name="Yoon J.-H."/>
        </authorList>
    </citation>
    <scope>NUCLEOTIDE SEQUENCE [LARGE SCALE GENOMIC DNA]</scope>
    <source>
        <strain evidence="8 9">MYP11</strain>
    </source>
</reference>
<dbReference type="OrthoDB" id="9785233at2"/>
<evidence type="ECO:0000256" key="3">
    <source>
        <dbReference type="ARBA" id="ARBA00022795"/>
    </source>
</evidence>
<keyword evidence="9" id="KW-1185">Reference proteome</keyword>
<dbReference type="RefSeq" id="WP_136464057.1">
    <property type="nucleotide sequence ID" value="NZ_SRKY01000004.1"/>
</dbReference>
<dbReference type="Proteomes" id="UP000306602">
    <property type="component" value="Unassembled WGS sequence"/>
</dbReference>
<dbReference type="Pfam" id="PF03963">
    <property type="entry name" value="FlgD"/>
    <property type="match status" value="1"/>
</dbReference>
<protein>
    <recommendedName>
        <fullName evidence="2 5">Basal-body rod modification protein FlgD</fullName>
    </recommendedName>
</protein>
<dbReference type="AlphaFoldDB" id="A0A4S4N809"/>
<comment type="caution">
    <text evidence="8">The sequence shown here is derived from an EMBL/GenBank/DDBJ whole genome shotgun (WGS) entry which is preliminary data.</text>
</comment>
<evidence type="ECO:0000259" key="7">
    <source>
        <dbReference type="Pfam" id="PF13860"/>
    </source>
</evidence>
<proteinExistence type="inferred from homology"/>
<evidence type="ECO:0000256" key="1">
    <source>
        <dbReference type="ARBA" id="ARBA00010577"/>
    </source>
</evidence>
<feature type="domain" description="FlgD/Vpr Ig-like" evidence="7">
    <location>
        <begin position="112"/>
        <end position="179"/>
    </location>
</feature>
<dbReference type="InterPro" id="IPR025965">
    <property type="entry name" value="FlgD/Vpr_Ig-like"/>
</dbReference>